<evidence type="ECO:0008006" key="3">
    <source>
        <dbReference type="Google" id="ProtNLM"/>
    </source>
</evidence>
<dbReference type="EMBL" id="MBFR01000422">
    <property type="protein sequence ID" value="PVU88035.1"/>
    <property type="molecule type" value="Genomic_DNA"/>
</dbReference>
<protein>
    <recommendedName>
        <fullName evidence="3">Reverse transcriptase zinc-binding domain-containing protein</fullName>
    </recommendedName>
</protein>
<sequence>MPDVNNECNYCSKIENTKHIFFICIIIEEFGKLVSNFFAKTLNPNNSYLATITVSDIINGISKLKSKIPNIEILHALALWEIHQCITDSRINQRKISAVEIFAHCIESVKRKVRLEIQTKGSESKWLTPDSQLVKLLTNREGQTSTVPY</sequence>
<proteinExistence type="predicted"/>
<evidence type="ECO:0000313" key="1">
    <source>
        <dbReference type="EMBL" id="PVU88035.1"/>
    </source>
</evidence>
<name>A0A2T9Y6U9_9FUNG</name>
<accession>A0A2T9Y6U9</accession>
<dbReference type="Proteomes" id="UP000245383">
    <property type="component" value="Unassembled WGS sequence"/>
</dbReference>
<gene>
    <name evidence="1" type="ORF">BB561_006059</name>
</gene>
<comment type="caution">
    <text evidence="1">The sequence shown here is derived from an EMBL/GenBank/DDBJ whole genome shotgun (WGS) entry which is preliminary data.</text>
</comment>
<reference evidence="1 2" key="1">
    <citation type="journal article" date="2018" name="MBio">
        <title>Comparative Genomics Reveals the Core Gene Toolbox for the Fungus-Insect Symbiosis.</title>
        <authorList>
            <person name="Wang Y."/>
            <person name="Stata M."/>
            <person name="Wang W."/>
            <person name="Stajich J.E."/>
            <person name="White M.M."/>
            <person name="Moncalvo J.M."/>
        </authorList>
    </citation>
    <scope>NUCLEOTIDE SEQUENCE [LARGE SCALE GENOMIC DNA]</scope>
    <source>
        <strain evidence="1 2">SWE-8-4</strain>
    </source>
</reference>
<evidence type="ECO:0000313" key="2">
    <source>
        <dbReference type="Proteomes" id="UP000245383"/>
    </source>
</evidence>
<dbReference type="AlphaFoldDB" id="A0A2T9Y6U9"/>
<dbReference type="OrthoDB" id="5522521at2759"/>
<organism evidence="1 2">
    <name type="scientific">Smittium simulii</name>
    <dbReference type="NCBI Taxonomy" id="133385"/>
    <lineage>
        <taxon>Eukaryota</taxon>
        <taxon>Fungi</taxon>
        <taxon>Fungi incertae sedis</taxon>
        <taxon>Zoopagomycota</taxon>
        <taxon>Kickxellomycotina</taxon>
        <taxon>Harpellomycetes</taxon>
        <taxon>Harpellales</taxon>
        <taxon>Legeriomycetaceae</taxon>
        <taxon>Smittium</taxon>
    </lineage>
</organism>
<keyword evidence="2" id="KW-1185">Reference proteome</keyword>